<comment type="caution">
    <text evidence="1">The sequence shown here is derived from an EMBL/GenBank/DDBJ whole genome shotgun (WGS) entry which is preliminary data.</text>
</comment>
<evidence type="ECO:0000313" key="1">
    <source>
        <dbReference type="EMBL" id="GAA4446100.1"/>
    </source>
</evidence>
<reference evidence="2" key="1">
    <citation type="journal article" date="2019" name="Int. J. Syst. Evol. Microbiol.">
        <title>The Global Catalogue of Microorganisms (GCM) 10K type strain sequencing project: providing services to taxonomists for standard genome sequencing and annotation.</title>
        <authorList>
            <consortium name="The Broad Institute Genomics Platform"/>
            <consortium name="The Broad Institute Genome Sequencing Center for Infectious Disease"/>
            <person name="Wu L."/>
            <person name="Ma J."/>
        </authorList>
    </citation>
    <scope>NUCLEOTIDE SEQUENCE [LARGE SCALE GENOMIC DNA]</scope>
    <source>
        <strain evidence="2">JCM 17759</strain>
    </source>
</reference>
<proteinExistence type="predicted"/>
<evidence type="ECO:0000313" key="2">
    <source>
        <dbReference type="Proteomes" id="UP001500840"/>
    </source>
</evidence>
<gene>
    <name evidence="1" type="ORF">GCM10023156_06470</name>
</gene>
<dbReference type="Proteomes" id="UP001500840">
    <property type="component" value="Unassembled WGS sequence"/>
</dbReference>
<dbReference type="EMBL" id="BAABGA010000009">
    <property type="protein sequence ID" value="GAA4446100.1"/>
    <property type="molecule type" value="Genomic_DNA"/>
</dbReference>
<dbReference type="RefSeq" id="WP_345319343.1">
    <property type="nucleotide sequence ID" value="NZ_BAABGA010000009.1"/>
</dbReference>
<sequence length="415" mass="45578">MSFVPVTIWVDTDFDGAKDSSELVTVSASRDISEANVFNFHRWVYIVDDGPVGGNLTNADWMKTSATPQQGSEYNSGIIVLNVAPEWVQHPKLTTSFNEFGVITSAFLSGQFDDAGMLDAHAVQVLVNGEQRVYQEYAPGLSAFTLNVGMLTPGDGDKITVNLYDDDRGITSFYISLGSIVSKSFIANVYTASGVGSVSSAFSTVDGGDEAASAATLRLQGFGATTFLQFGENPGSPYSNGDFRLYSRDNYAVGFDGTKVQYFEHIDSRLNAGYEFGVFQGEIDDRDRYKTLIDDTSGEMGVLVHGRPDPFLEDGFDQVMTRTSSDIWFKLDVGFSMQNNFAKFSLLDTDSSAFPSNRVWIDGGLVSNYQQSTLVKLWQSSPSLGNQYVVGRSELGVFERQYDLITGEYWIPVED</sequence>
<accession>A0ABP8M9A2</accession>
<keyword evidence="2" id="KW-1185">Reference proteome</keyword>
<organism evidence="1 2">
    <name type="scientific">Novipirellula rosea</name>
    <dbReference type="NCBI Taxonomy" id="1031540"/>
    <lineage>
        <taxon>Bacteria</taxon>
        <taxon>Pseudomonadati</taxon>
        <taxon>Planctomycetota</taxon>
        <taxon>Planctomycetia</taxon>
        <taxon>Pirellulales</taxon>
        <taxon>Pirellulaceae</taxon>
        <taxon>Novipirellula</taxon>
    </lineage>
</organism>
<name>A0ABP8M9A2_9BACT</name>
<protein>
    <submittedName>
        <fullName evidence="1">Uncharacterized protein</fullName>
    </submittedName>
</protein>